<reference evidence="1" key="2">
    <citation type="journal article" date="2015" name="Data Brief">
        <title>Shoot transcriptome of the giant reed, Arundo donax.</title>
        <authorList>
            <person name="Barrero R.A."/>
            <person name="Guerrero F.D."/>
            <person name="Moolhuijzen P."/>
            <person name="Goolsby J.A."/>
            <person name="Tidwell J."/>
            <person name="Bellgard S.E."/>
            <person name="Bellgard M.I."/>
        </authorList>
    </citation>
    <scope>NUCLEOTIDE SEQUENCE</scope>
    <source>
        <tissue evidence="1">Shoot tissue taken approximately 20 cm above the soil surface</tissue>
    </source>
</reference>
<dbReference type="PANTHER" id="PTHR33186">
    <property type="entry name" value="OS10G0136150 PROTEIN-RELATED"/>
    <property type="match status" value="1"/>
</dbReference>
<dbReference type="EMBL" id="GBRH01211062">
    <property type="protein sequence ID" value="JAD86833.1"/>
    <property type="molecule type" value="Transcribed_RNA"/>
</dbReference>
<dbReference type="PANTHER" id="PTHR33186:SF15">
    <property type="entry name" value="OS06G0249850 PROTEIN"/>
    <property type="match status" value="1"/>
</dbReference>
<proteinExistence type="predicted"/>
<evidence type="ECO:0000313" key="1">
    <source>
        <dbReference type="EMBL" id="JAD86833.1"/>
    </source>
</evidence>
<name>A0A0A9DJH4_ARUDO</name>
<evidence type="ECO:0008006" key="2">
    <source>
        <dbReference type="Google" id="ProtNLM"/>
    </source>
</evidence>
<organism evidence="1">
    <name type="scientific">Arundo donax</name>
    <name type="common">Giant reed</name>
    <name type="synonym">Donax arundinaceus</name>
    <dbReference type="NCBI Taxonomy" id="35708"/>
    <lineage>
        <taxon>Eukaryota</taxon>
        <taxon>Viridiplantae</taxon>
        <taxon>Streptophyta</taxon>
        <taxon>Embryophyta</taxon>
        <taxon>Tracheophyta</taxon>
        <taxon>Spermatophyta</taxon>
        <taxon>Magnoliopsida</taxon>
        <taxon>Liliopsida</taxon>
        <taxon>Poales</taxon>
        <taxon>Poaceae</taxon>
        <taxon>PACMAD clade</taxon>
        <taxon>Arundinoideae</taxon>
        <taxon>Arundineae</taxon>
        <taxon>Arundo</taxon>
    </lineage>
</organism>
<protein>
    <recommendedName>
        <fullName evidence="2">F-box associated domain-containing protein</fullName>
    </recommendedName>
</protein>
<accession>A0A0A9DJH4</accession>
<reference evidence="1" key="1">
    <citation type="submission" date="2014-09" db="EMBL/GenBank/DDBJ databases">
        <authorList>
            <person name="Magalhaes I.L.F."/>
            <person name="Oliveira U."/>
            <person name="Santos F.R."/>
            <person name="Vidigal T.H.D.A."/>
            <person name="Brescovit A.D."/>
            <person name="Santos A.J."/>
        </authorList>
    </citation>
    <scope>NUCLEOTIDE SEQUENCE</scope>
    <source>
        <tissue evidence="1">Shoot tissue taken approximately 20 cm above the soil surface</tissue>
    </source>
</reference>
<sequence>MPEYPHAYCTAAVLCATAGCDHLDCRGGPFKAVFVGTDDEEGVTWASEYSSETGAWSALTTVDLSESTTVDFYAYVEMRPSLLTGDALYFVLELGKDFLMYDLGGQGLWVVDAPEVYAQGGIVMTAEDGALGFAGVEGNSIYMYSWQDGDEDGWADGDENVAGWEDGDEGISGWADGDESTAGWVLRRVINLRTLLPICNPSVSLNLVGFIEGTDTIFMDTDAGLFILELMSGKVRKVGEKGAYNTIVPYTSFYAPVHATG</sequence>
<dbReference type="AlphaFoldDB" id="A0A0A9DJH4"/>